<dbReference type="EMBL" id="JACVFC010000001">
    <property type="protein sequence ID" value="MBC9929119.1"/>
    <property type="molecule type" value="Genomic_DNA"/>
</dbReference>
<evidence type="ECO:0000313" key="3">
    <source>
        <dbReference type="Proteomes" id="UP000659124"/>
    </source>
</evidence>
<proteinExistence type="predicted"/>
<keyword evidence="1" id="KW-1133">Transmembrane helix</keyword>
<dbReference type="Proteomes" id="UP000659124">
    <property type="component" value="Unassembled WGS sequence"/>
</dbReference>
<name>A0ABR7TFN2_9BACT</name>
<keyword evidence="3" id="KW-1185">Reference proteome</keyword>
<feature type="transmembrane region" description="Helical" evidence="1">
    <location>
        <begin position="115"/>
        <end position="139"/>
    </location>
</feature>
<sequence length="374" mass="43945">MRRPLTMVLVRLFAHSFYKMHAGLLLFLFVTFVSYAFFINTTGEVPPDLLSYCQQIITITLVSSPYIMVLFFIVCLIYNIKSWQYIKQQLAANEQQFIFYSVNAMPTRRQFSSWFYVQLLINAPAFFYALFAVGIGLIWQHYLLPVLILLYLFLLTTGGAVIHVIRCNRVIDTSSPPSVLLRFTQRWRKPLSSLFIYYILDKKKIAWLITKAVTLVIISSRFFHLLEEIPSDLRVAGLAMLLIVMAHAALIFQEQQFEQYYLGFLRNFPYSRERIFGYSLLTHVLLLLPELSWMLLYFKPATGLLLVFSALGYIQLLRSICYRYGDNMRRYVAVVFVLFMLMFWGIMFGGIWWMLPGSFVVAYLLFYRLYFRQG</sequence>
<keyword evidence="1" id="KW-0812">Transmembrane</keyword>
<organism evidence="2 3">
    <name type="scientific">Chitinophaga qingshengii</name>
    <dbReference type="NCBI Taxonomy" id="1569794"/>
    <lineage>
        <taxon>Bacteria</taxon>
        <taxon>Pseudomonadati</taxon>
        <taxon>Bacteroidota</taxon>
        <taxon>Chitinophagia</taxon>
        <taxon>Chitinophagales</taxon>
        <taxon>Chitinophagaceae</taxon>
        <taxon>Chitinophaga</taxon>
    </lineage>
</organism>
<evidence type="ECO:0000313" key="2">
    <source>
        <dbReference type="EMBL" id="MBC9929119.1"/>
    </source>
</evidence>
<keyword evidence="1" id="KW-0472">Membrane</keyword>
<feature type="transmembrane region" description="Helical" evidence="1">
    <location>
        <begin position="330"/>
        <end position="347"/>
    </location>
</feature>
<gene>
    <name evidence="2" type="ORF">ICL07_01965</name>
</gene>
<dbReference type="RefSeq" id="WP_188086268.1">
    <property type="nucleotide sequence ID" value="NZ_JACVFC010000001.1"/>
</dbReference>
<feature type="transmembrane region" description="Helical" evidence="1">
    <location>
        <begin position="205"/>
        <end position="223"/>
    </location>
</feature>
<evidence type="ECO:0008006" key="4">
    <source>
        <dbReference type="Google" id="ProtNLM"/>
    </source>
</evidence>
<accession>A0ABR7TFN2</accession>
<feature type="transmembrane region" description="Helical" evidence="1">
    <location>
        <begin position="301"/>
        <end position="318"/>
    </location>
</feature>
<feature type="transmembrane region" description="Helical" evidence="1">
    <location>
        <begin position="54"/>
        <end position="78"/>
    </location>
</feature>
<feature type="transmembrane region" description="Helical" evidence="1">
    <location>
        <begin position="145"/>
        <end position="165"/>
    </location>
</feature>
<feature type="transmembrane region" description="Helical" evidence="1">
    <location>
        <begin position="235"/>
        <end position="254"/>
    </location>
</feature>
<reference evidence="2 3" key="1">
    <citation type="submission" date="2020-09" db="EMBL/GenBank/DDBJ databases">
        <title>Genome sequences of type strains of Chitinophaga qingshengii and Chitinophaga varians.</title>
        <authorList>
            <person name="Kittiwongwattana C."/>
        </authorList>
    </citation>
    <scope>NUCLEOTIDE SEQUENCE [LARGE SCALE GENOMIC DNA]</scope>
    <source>
        <strain evidence="2 3">JCM 30026</strain>
    </source>
</reference>
<comment type="caution">
    <text evidence="2">The sequence shown here is derived from an EMBL/GenBank/DDBJ whole genome shotgun (WGS) entry which is preliminary data.</text>
</comment>
<protein>
    <recommendedName>
        <fullName evidence="4">ABC transporter permease</fullName>
    </recommendedName>
</protein>
<evidence type="ECO:0000256" key="1">
    <source>
        <dbReference type="SAM" id="Phobius"/>
    </source>
</evidence>
<feature type="transmembrane region" description="Helical" evidence="1">
    <location>
        <begin position="275"/>
        <end position="295"/>
    </location>
</feature>